<accession>D8DYH6</accession>
<dbReference type="AlphaFoldDB" id="D8DYH6"/>
<reference evidence="2 3" key="1">
    <citation type="journal article" date="2010" name="Microb. Ecol.">
        <title>Comparative genome analysis of Prevotella ruminicola and Prevotella bryantii: insights into their environmental niche.</title>
        <authorList>
            <consortium name="North American Consortium for Rumen Bacteria"/>
            <person name="Purushe J."/>
            <person name="Fouts D.E."/>
            <person name="Morrison M."/>
            <person name="White B.A."/>
            <person name="Mackie R.I."/>
            <person name="Coutinho P.M."/>
            <person name="Henrissat B."/>
            <person name="Nelson K.E."/>
        </authorList>
    </citation>
    <scope>NUCLEOTIDE SEQUENCE [LARGE SCALE GENOMIC DNA]</scope>
    <source>
        <strain evidence="2 3">B14</strain>
    </source>
</reference>
<evidence type="ECO:0000256" key="1">
    <source>
        <dbReference type="SAM" id="SignalP"/>
    </source>
</evidence>
<keyword evidence="3" id="KW-1185">Reference proteome</keyword>
<gene>
    <name evidence="2" type="ORF">PBR_1337</name>
</gene>
<feature type="signal peptide" evidence="1">
    <location>
        <begin position="1"/>
        <end position="24"/>
    </location>
</feature>
<keyword evidence="1" id="KW-0732">Signal</keyword>
<evidence type="ECO:0000313" key="2">
    <source>
        <dbReference type="EMBL" id="EFI71500.1"/>
    </source>
</evidence>
<feature type="chain" id="PRO_5003113222" evidence="1">
    <location>
        <begin position="25"/>
        <end position="244"/>
    </location>
</feature>
<proteinExistence type="predicted"/>
<comment type="caution">
    <text evidence="2">The sequence shown here is derived from an EMBL/GenBank/DDBJ whole genome shotgun (WGS) entry which is preliminary data.</text>
</comment>
<organism evidence="2 3">
    <name type="scientific">Segatella baroniae B14</name>
    <dbReference type="NCBI Taxonomy" id="752555"/>
    <lineage>
        <taxon>Bacteria</taxon>
        <taxon>Pseudomonadati</taxon>
        <taxon>Bacteroidota</taxon>
        <taxon>Bacteroidia</taxon>
        <taxon>Bacteroidales</taxon>
        <taxon>Prevotellaceae</taxon>
        <taxon>Segatella</taxon>
    </lineage>
</organism>
<evidence type="ECO:0000313" key="3">
    <source>
        <dbReference type="Proteomes" id="UP000004524"/>
    </source>
</evidence>
<name>D8DYH6_9BACT</name>
<protein>
    <submittedName>
        <fullName evidence="2">Uncharacterized protein</fullName>
    </submittedName>
</protein>
<dbReference type="RefSeq" id="WP_006283072.1">
    <property type="nucleotide sequence ID" value="NZ_ADWO01000074.1"/>
</dbReference>
<sequence length="244" mass="28365">MKTNHRITLGLLCILMFMPLSVKAQFSMDVTSIEAYINDHKEQRSLLLVRSTLEASNKLLHDYSSKANTDYRDINKELDKYTRAFDIIDILYQSLRTSLNVYHTYETVSTRIGEYKDMLEAYHKKCLSRGKVVSTDTLIITINVHAIQRITEECDNLYKSVSDLVLYATGAAACTTSDLLVVISNINSSLDNIQRHLNKAYFDTWRYIQVRTGYWKRQVYRAKTKEEMLQDAFGRWRLAGKLDY</sequence>
<dbReference type="EMBL" id="ADWO01000074">
    <property type="protein sequence ID" value="EFI71500.1"/>
    <property type="molecule type" value="Genomic_DNA"/>
</dbReference>
<dbReference type="Proteomes" id="UP000004524">
    <property type="component" value="Unassembled WGS sequence"/>
</dbReference>